<dbReference type="EMBL" id="SOCP01000018">
    <property type="protein sequence ID" value="TDV42282.1"/>
    <property type="molecule type" value="Genomic_DNA"/>
</dbReference>
<dbReference type="Proteomes" id="UP000294927">
    <property type="component" value="Unassembled WGS sequence"/>
</dbReference>
<dbReference type="OrthoDB" id="5524888at2"/>
<name>A0A4R7V1C3_9PSEU</name>
<accession>A0A4R7V1C3</accession>
<proteinExistence type="predicted"/>
<comment type="caution">
    <text evidence="1">The sequence shown here is derived from an EMBL/GenBank/DDBJ whole genome shotgun (WGS) entry which is preliminary data.</text>
</comment>
<keyword evidence="2" id="KW-1185">Reference proteome</keyword>
<dbReference type="AlphaFoldDB" id="A0A4R7V1C3"/>
<gene>
    <name evidence="1" type="ORF">CLV71_118152</name>
</gene>
<evidence type="ECO:0000313" key="2">
    <source>
        <dbReference type="Proteomes" id="UP000294927"/>
    </source>
</evidence>
<sequence length="62" mass="6997">MTAYDRLMALLDSRGAEYRLIHHSPEVPVDTDLLADNEILVFGRADVAIALNREDSRWLEAA</sequence>
<reference evidence="1 2" key="1">
    <citation type="submission" date="2019-03" db="EMBL/GenBank/DDBJ databases">
        <title>Genomic Encyclopedia of Archaeal and Bacterial Type Strains, Phase II (KMG-II): from individual species to whole genera.</title>
        <authorList>
            <person name="Goeker M."/>
        </authorList>
    </citation>
    <scope>NUCLEOTIDE SEQUENCE [LARGE SCALE GENOMIC DNA]</scope>
    <source>
        <strain evidence="1 2">DSM 45499</strain>
    </source>
</reference>
<evidence type="ECO:0000313" key="1">
    <source>
        <dbReference type="EMBL" id="TDV42282.1"/>
    </source>
</evidence>
<dbReference type="RefSeq" id="WP_133907468.1">
    <property type="nucleotide sequence ID" value="NZ_SOCP01000018.1"/>
</dbReference>
<organism evidence="1 2">
    <name type="scientific">Actinophytocola oryzae</name>
    <dbReference type="NCBI Taxonomy" id="502181"/>
    <lineage>
        <taxon>Bacteria</taxon>
        <taxon>Bacillati</taxon>
        <taxon>Actinomycetota</taxon>
        <taxon>Actinomycetes</taxon>
        <taxon>Pseudonocardiales</taxon>
        <taxon>Pseudonocardiaceae</taxon>
    </lineage>
</organism>
<protein>
    <submittedName>
        <fullName evidence="1">Uncharacterized protein</fullName>
    </submittedName>
</protein>